<sequence length="93" mass="10260">MPMNDQEEDIWLCIHPNEKLGRSVSSWEGASSSNSHEKSRVELRLQCQNSRVDVVIGVVLRVRVLPSVELEGDEVVVGGHVHGGGERCRLEAA</sequence>
<proteinExistence type="predicted"/>
<protein>
    <submittedName>
        <fullName evidence="1">Uncharacterized protein</fullName>
    </submittedName>
</protein>
<gene>
    <name evidence="1" type="ORF">C1H46_018123</name>
</gene>
<dbReference type="EMBL" id="VIEB01000294">
    <property type="protein sequence ID" value="TQD96357.1"/>
    <property type="molecule type" value="Genomic_DNA"/>
</dbReference>
<reference evidence="1 2" key="1">
    <citation type="journal article" date="2019" name="G3 (Bethesda)">
        <title>Sequencing of a Wild Apple (Malus baccata) Genome Unravels the Differences Between Cultivated and Wild Apple Species Regarding Disease Resistance and Cold Tolerance.</title>
        <authorList>
            <person name="Chen X."/>
        </authorList>
    </citation>
    <scope>NUCLEOTIDE SEQUENCE [LARGE SCALE GENOMIC DNA]</scope>
    <source>
        <strain evidence="2">cv. Shandingzi</strain>
        <tissue evidence="1">Leaves</tissue>
    </source>
</reference>
<comment type="caution">
    <text evidence="1">The sequence shown here is derived from an EMBL/GenBank/DDBJ whole genome shotgun (WGS) entry which is preliminary data.</text>
</comment>
<accession>A0A540MC93</accession>
<name>A0A540MC93_MALBA</name>
<organism evidence="1 2">
    <name type="scientific">Malus baccata</name>
    <name type="common">Siberian crab apple</name>
    <name type="synonym">Pyrus baccata</name>
    <dbReference type="NCBI Taxonomy" id="106549"/>
    <lineage>
        <taxon>Eukaryota</taxon>
        <taxon>Viridiplantae</taxon>
        <taxon>Streptophyta</taxon>
        <taxon>Embryophyta</taxon>
        <taxon>Tracheophyta</taxon>
        <taxon>Spermatophyta</taxon>
        <taxon>Magnoliopsida</taxon>
        <taxon>eudicotyledons</taxon>
        <taxon>Gunneridae</taxon>
        <taxon>Pentapetalae</taxon>
        <taxon>rosids</taxon>
        <taxon>fabids</taxon>
        <taxon>Rosales</taxon>
        <taxon>Rosaceae</taxon>
        <taxon>Amygdaloideae</taxon>
        <taxon>Maleae</taxon>
        <taxon>Malus</taxon>
    </lineage>
</organism>
<dbReference type="AlphaFoldDB" id="A0A540MC93"/>
<evidence type="ECO:0000313" key="2">
    <source>
        <dbReference type="Proteomes" id="UP000315295"/>
    </source>
</evidence>
<evidence type="ECO:0000313" key="1">
    <source>
        <dbReference type="EMBL" id="TQD96357.1"/>
    </source>
</evidence>
<dbReference type="Proteomes" id="UP000315295">
    <property type="component" value="Unassembled WGS sequence"/>
</dbReference>
<keyword evidence="2" id="KW-1185">Reference proteome</keyword>